<reference evidence="2" key="1">
    <citation type="submission" date="2016-10" db="EMBL/GenBank/DDBJ databases">
        <title>Sequence of Gallionella enrichment culture.</title>
        <authorList>
            <person name="Poehlein A."/>
            <person name="Muehling M."/>
            <person name="Daniel R."/>
        </authorList>
    </citation>
    <scope>NUCLEOTIDE SEQUENCE</scope>
</reference>
<dbReference type="EMBL" id="MLJW01000097">
    <property type="protein sequence ID" value="OIR00256.1"/>
    <property type="molecule type" value="Genomic_DNA"/>
</dbReference>
<evidence type="ECO:0000313" key="2">
    <source>
        <dbReference type="EMBL" id="OIR00256.1"/>
    </source>
</evidence>
<comment type="caution">
    <text evidence="2">The sequence shown here is derived from an EMBL/GenBank/DDBJ whole genome shotgun (WGS) entry which is preliminary data.</text>
</comment>
<name>A0A1J5S862_9ZZZZ</name>
<organism evidence="2">
    <name type="scientific">mine drainage metagenome</name>
    <dbReference type="NCBI Taxonomy" id="410659"/>
    <lineage>
        <taxon>unclassified sequences</taxon>
        <taxon>metagenomes</taxon>
        <taxon>ecological metagenomes</taxon>
    </lineage>
</organism>
<accession>A0A1J5S862</accession>
<feature type="region of interest" description="Disordered" evidence="1">
    <location>
        <begin position="1"/>
        <end position="27"/>
    </location>
</feature>
<dbReference type="AlphaFoldDB" id="A0A1J5S862"/>
<gene>
    <name evidence="2" type="ORF">GALL_177140</name>
</gene>
<protein>
    <submittedName>
        <fullName evidence="2">Uncharacterized protein</fullName>
    </submittedName>
</protein>
<sequence>MRRTDTWQVGDARDGDKTIGRGRPARLNDEQLQNLGRALRQRPTEHGTELWALKRVGVLIERLYGVKFGQARI</sequence>
<proteinExistence type="predicted"/>
<evidence type="ECO:0000256" key="1">
    <source>
        <dbReference type="SAM" id="MobiDB-lite"/>
    </source>
</evidence>